<dbReference type="Gene3D" id="3.90.226.10">
    <property type="entry name" value="2-enoyl-CoA Hydratase, Chain A, domain 1"/>
    <property type="match status" value="1"/>
</dbReference>
<dbReference type="AlphaFoldDB" id="A0A1H7JCE8"/>
<dbReference type="SUPFAM" id="SSF52096">
    <property type="entry name" value="ClpP/crotonase"/>
    <property type="match status" value="1"/>
</dbReference>
<dbReference type="EMBL" id="FOAJ01000003">
    <property type="protein sequence ID" value="SEK71577.1"/>
    <property type="molecule type" value="Genomic_DNA"/>
</dbReference>
<dbReference type="PANTHER" id="PTHR11941:SF54">
    <property type="entry name" value="ENOYL-COA HYDRATASE, MITOCHONDRIAL"/>
    <property type="match status" value="1"/>
</dbReference>
<dbReference type="CDD" id="cd06558">
    <property type="entry name" value="crotonase-like"/>
    <property type="match status" value="1"/>
</dbReference>
<dbReference type="GO" id="GO:0006635">
    <property type="term" value="P:fatty acid beta-oxidation"/>
    <property type="evidence" value="ECO:0007669"/>
    <property type="project" value="TreeGrafter"/>
</dbReference>
<evidence type="ECO:0000313" key="3">
    <source>
        <dbReference type="Proteomes" id="UP000199120"/>
    </source>
</evidence>
<evidence type="ECO:0000313" key="2">
    <source>
        <dbReference type="EMBL" id="SEK71577.1"/>
    </source>
</evidence>
<dbReference type="InterPro" id="IPR001753">
    <property type="entry name" value="Enoyl-CoA_hydra/iso"/>
</dbReference>
<name>A0A1H7JCE8_9BURK</name>
<reference evidence="3" key="1">
    <citation type="submission" date="2016-10" db="EMBL/GenBank/DDBJ databases">
        <authorList>
            <person name="Varghese N."/>
            <person name="Submissions S."/>
        </authorList>
    </citation>
    <scope>NUCLEOTIDE SEQUENCE [LARGE SCALE GENOMIC DNA]</scope>
    <source>
        <strain evidence="3">LMG 26416</strain>
    </source>
</reference>
<sequence>MSQTTASSGPPVEAGDEPALVSERHGPVLRIVLNRPSKRNALDTRLLDALSTVLAGVEQDASVNAVVLTGAGNVFCAGVDLREMEGRRDPSAARNRLELLASVQLRLAGLAVPVVVGVNGPAVGAGAVLALCGDVVVMAGQASLAFPELSKGIAPYMVTPLLTHCVGRLAAFELLARGTPVSAADALGRGWATAVVPAERLAQETDGWAQTIAGVPRTIMSRTRSLMRAARGDAWVDALSRALDCYDTE</sequence>
<keyword evidence="3" id="KW-1185">Reference proteome</keyword>
<feature type="region of interest" description="Disordered" evidence="1">
    <location>
        <begin position="1"/>
        <end position="20"/>
    </location>
</feature>
<dbReference type="GO" id="GO:0003824">
    <property type="term" value="F:catalytic activity"/>
    <property type="evidence" value="ECO:0007669"/>
    <property type="project" value="UniProtKB-ARBA"/>
</dbReference>
<accession>A0A1H7JCE8</accession>
<dbReference type="Proteomes" id="UP000199120">
    <property type="component" value="Unassembled WGS sequence"/>
</dbReference>
<dbReference type="STRING" id="416943.SAMN05445871_1896"/>
<dbReference type="RefSeq" id="WP_166676706.1">
    <property type="nucleotide sequence ID" value="NZ_FNSR01000001.1"/>
</dbReference>
<gene>
    <name evidence="2" type="ORF">SAMN05192542_103201</name>
</gene>
<organism evidence="2 3">
    <name type="scientific">Paraburkholderia caballeronis</name>
    <dbReference type="NCBI Taxonomy" id="416943"/>
    <lineage>
        <taxon>Bacteria</taxon>
        <taxon>Pseudomonadati</taxon>
        <taxon>Pseudomonadota</taxon>
        <taxon>Betaproteobacteria</taxon>
        <taxon>Burkholderiales</taxon>
        <taxon>Burkholderiaceae</taxon>
        <taxon>Paraburkholderia</taxon>
    </lineage>
</organism>
<dbReference type="Pfam" id="PF00378">
    <property type="entry name" value="ECH_1"/>
    <property type="match status" value="1"/>
</dbReference>
<proteinExistence type="predicted"/>
<dbReference type="InterPro" id="IPR029045">
    <property type="entry name" value="ClpP/crotonase-like_dom_sf"/>
</dbReference>
<evidence type="ECO:0000256" key="1">
    <source>
        <dbReference type="SAM" id="MobiDB-lite"/>
    </source>
</evidence>
<protein>
    <submittedName>
        <fullName evidence="2">Methylglutaconyl-CoA hydratase</fullName>
    </submittedName>
</protein>
<dbReference type="PANTHER" id="PTHR11941">
    <property type="entry name" value="ENOYL-COA HYDRATASE-RELATED"/>
    <property type="match status" value="1"/>
</dbReference>